<reference evidence="1" key="1">
    <citation type="submission" date="2016-07" db="EMBL/GenBank/DDBJ databases">
        <authorList>
            <person name="Bretaudeau A."/>
        </authorList>
    </citation>
    <scope>NUCLEOTIDE SEQUENCE</scope>
    <source>
        <strain evidence="1">Rice</strain>
        <tissue evidence="1">Whole body</tissue>
    </source>
</reference>
<proteinExistence type="predicted"/>
<accession>A0A2H1WES4</accession>
<evidence type="ECO:0000313" key="1">
    <source>
        <dbReference type="EMBL" id="SOQ51585.1"/>
    </source>
</evidence>
<protein>
    <submittedName>
        <fullName evidence="1">SFRICE_026419</fullName>
    </submittedName>
</protein>
<name>A0A2H1WES4_SPOFR</name>
<dbReference type="AlphaFoldDB" id="A0A2H1WES4"/>
<sequence>MYTHFSPFVLKSRVMGGAPIARPRFFFKNPKNPSNTLPDPGIEPETPCSAVTLATTRPTWQSIYIIIKYGVNHPMTSPALGEARGSVRLLLTKNHAVPTPACRAGAPVNPLGSPQLRIIYFMLVTNIHTTFASIIILATRPSFAWVQCKRADGSPDGKQSPPPMDA</sequence>
<dbReference type="EMBL" id="ODYU01008192">
    <property type="protein sequence ID" value="SOQ51585.1"/>
    <property type="molecule type" value="Genomic_DNA"/>
</dbReference>
<gene>
    <name evidence="1" type="ORF">SFRICE_026419</name>
</gene>
<organism evidence="1">
    <name type="scientific">Spodoptera frugiperda</name>
    <name type="common">Fall armyworm</name>
    <dbReference type="NCBI Taxonomy" id="7108"/>
    <lineage>
        <taxon>Eukaryota</taxon>
        <taxon>Metazoa</taxon>
        <taxon>Ecdysozoa</taxon>
        <taxon>Arthropoda</taxon>
        <taxon>Hexapoda</taxon>
        <taxon>Insecta</taxon>
        <taxon>Pterygota</taxon>
        <taxon>Neoptera</taxon>
        <taxon>Endopterygota</taxon>
        <taxon>Lepidoptera</taxon>
        <taxon>Glossata</taxon>
        <taxon>Ditrysia</taxon>
        <taxon>Noctuoidea</taxon>
        <taxon>Noctuidae</taxon>
        <taxon>Amphipyrinae</taxon>
        <taxon>Spodoptera</taxon>
    </lineage>
</organism>